<evidence type="ECO:0000256" key="3">
    <source>
        <dbReference type="ARBA" id="ARBA00022824"/>
    </source>
</evidence>
<name>A0ABR4BQM6_9LECA</name>
<evidence type="ECO:0000256" key="7">
    <source>
        <dbReference type="SAM" id="Phobius"/>
    </source>
</evidence>
<protein>
    <submittedName>
        <fullName evidence="8">Uncharacterized protein</fullName>
    </submittedName>
</protein>
<keyword evidence="4 7" id="KW-1133">Transmembrane helix</keyword>
<dbReference type="Pfam" id="PF11712">
    <property type="entry name" value="Vma12"/>
    <property type="match status" value="1"/>
</dbReference>
<keyword evidence="3" id="KW-0256">Endoplasmic reticulum</keyword>
<dbReference type="EMBL" id="JBHFEH010000002">
    <property type="protein sequence ID" value="KAL2058478.1"/>
    <property type="molecule type" value="Genomic_DNA"/>
</dbReference>
<organism evidence="8 9">
    <name type="scientific">Lepraria finkii</name>
    <dbReference type="NCBI Taxonomy" id="1340010"/>
    <lineage>
        <taxon>Eukaryota</taxon>
        <taxon>Fungi</taxon>
        <taxon>Dikarya</taxon>
        <taxon>Ascomycota</taxon>
        <taxon>Pezizomycotina</taxon>
        <taxon>Lecanoromycetes</taxon>
        <taxon>OSLEUM clade</taxon>
        <taxon>Lecanoromycetidae</taxon>
        <taxon>Lecanorales</taxon>
        <taxon>Lecanorineae</taxon>
        <taxon>Stereocaulaceae</taxon>
        <taxon>Lepraria</taxon>
    </lineage>
</organism>
<dbReference type="Proteomes" id="UP001590951">
    <property type="component" value="Unassembled WGS sequence"/>
</dbReference>
<evidence type="ECO:0000256" key="5">
    <source>
        <dbReference type="ARBA" id="ARBA00023136"/>
    </source>
</evidence>
<dbReference type="InterPro" id="IPR021013">
    <property type="entry name" value="ATPase_Vma12"/>
</dbReference>
<evidence type="ECO:0000256" key="6">
    <source>
        <dbReference type="SAM" id="MobiDB-lite"/>
    </source>
</evidence>
<reference evidence="8 9" key="1">
    <citation type="submission" date="2024-09" db="EMBL/GenBank/DDBJ databases">
        <title>Rethinking Asexuality: The Enigmatic Case of Functional Sexual Genes in Lepraria (Stereocaulaceae).</title>
        <authorList>
            <person name="Doellman M."/>
            <person name="Sun Y."/>
            <person name="Barcenas-Pena A."/>
            <person name="Lumbsch H.T."/>
            <person name="Grewe F."/>
        </authorList>
    </citation>
    <scope>NUCLEOTIDE SEQUENCE [LARGE SCALE GENOMIC DNA]</scope>
    <source>
        <strain evidence="8 9">Grewe 0041</strain>
    </source>
</reference>
<dbReference type="PANTHER" id="PTHR31394:SF1">
    <property type="entry name" value="TRANSMEMBRANE PROTEIN 199"/>
    <property type="match status" value="1"/>
</dbReference>
<keyword evidence="9" id="KW-1185">Reference proteome</keyword>
<evidence type="ECO:0000313" key="9">
    <source>
        <dbReference type="Proteomes" id="UP001590951"/>
    </source>
</evidence>
<evidence type="ECO:0000256" key="2">
    <source>
        <dbReference type="ARBA" id="ARBA00022692"/>
    </source>
</evidence>
<keyword evidence="5 7" id="KW-0472">Membrane</keyword>
<evidence type="ECO:0000256" key="1">
    <source>
        <dbReference type="ARBA" id="ARBA00004477"/>
    </source>
</evidence>
<dbReference type="PANTHER" id="PTHR31394">
    <property type="entry name" value="TRANSMEMBRANE PROTEIN 199"/>
    <property type="match status" value="1"/>
</dbReference>
<comment type="caution">
    <text evidence="8">The sequence shown here is derived from an EMBL/GenBank/DDBJ whole genome shotgun (WGS) entry which is preliminary data.</text>
</comment>
<evidence type="ECO:0000256" key="4">
    <source>
        <dbReference type="ARBA" id="ARBA00022989"/>
    </source>
</evidence>
<proteinExistence type="predicted"/>
<accession>A0ABR4BQM6</accession>
<comment type="subcellular location">
    <subcellularLocation>
        <location evidence="1">Endoplasmic reticulum membrane</location>
        <topology evidence="1">Multi-pass membrane protein</topology>
    </subcellularLocation>
</comment>
<feature type="region of interest" description="Disordered" evidence="6">
    <location>
        <begin position="243"/>
        <end position="273"/>
    </location>
</feature>
<feature type="transmembrane region" description="Helical" evidence="7">
    <location>
        <begin position="195"/>
        <end position="214"/>
    </location>
</feature>
<keyword evidence="2 7" id="KW-0812">Transmembrane</keyword>
<evidence type="ECO:0000313" key="8">
    <source>
        <dbReference type="EMBL" id="KAL2058478.1"/>
    </source>
</evidence>
<feature type="transmembrane region" description="Helical" evidence="7">
    <location>
        <begin position="163"/>
        <end position="183"/>
    </location>
</feature>
<sequence length="273" mass="30910">MMVRLTMTPAMIRALTELQKHGLAQQAIGDDILLDNPAEGNPISHRQVIRISEKLKQIREEDQHDAIDDAASYHLDDLLRGSKIYVQPPRPKVEPTSEYKALMARLRREEEDRTYERMINPPLPAEILSQRFPNSSQATLFPASQADVGEDDEISYADINRQMALMINISISIVACSVAIWLAARHWSTPSRLGLSMGGSGMIGVAEVVIYAGYLRRLKEARAKGKKEVEVKEIIKTWVIGRDDEDSTSNQPKIIELKHPHDEKIRRRKSTPR</sequence>
<feature type="compositionally biased region" description="Basic and acidic residues" evidence="6">
    <location>
        <begin position="255"/>
        <end position="265"/>
    </location>
</feature>
<gene>
    <name evidence="8" type="ORF">ABVK25_001206</name>
</gene>